<dbReference type="AlphaFoldDB" id="A0A1E3L8Z1"/>
<dbReference type="Pfam" id="PF10850">
    <property type="entry name" value="DUF2653"/>
    <property type="match status" value="1"/>
</dbReference>
<evidence type="ECO:0008006" key="3">
    <source>
        <dbReference type="Google" id="ProtNLM"/>
    </source>
</evidence>
<dbReference type="STRING" id="1886670.PTI45_00557"/>
<accession>A0A1E3L8Z1</accession>
<reference evidence="1 2" key="1">
    <citation type="submission" date="2016-08" db="EMBL/GenBank/DDBJ databases">
        <title>Genome sequencing of Paenibacillus sp. TI45-13ar, isolated from Korean traditional nuruk.</title>
        <authorList>
            <person name="Kim S.-J."/>
        </authorList>
    </citation>
    <scope>NUCLEOTIDE SEQUENCE [LARGE SCALE GENOMIC DNA]</scope>
    <source>
        <strain evidence="1 2">TI45-13ar</strain>
    </source>
</reference>
<sequence>MPMRLSMDEIINAVCLNIAERKGLKPTDVTVQLSWEEDTGYTAEVWTEGRSQYLVESNLNEAILRYMFSEYNARVFKEQVELVINDDEEEIQAIIRDN</sequence>
<dbReference type="EMBL" id="MDER01000025">
    <property type="protein sequence ID" value="ODP30104.1"/>
    <property type="molecule type" value="Genomic_DNA"/>
</dbReference>
<dbReference type="Proteomes" id="UP000094578">
    <property type="component" value="Unassembled WGS sequence"/>
</dbReference>
<evidence type="ECO:0000313" key="1">
    <source>
        <dbReference type="EMBL" id="ODP30104.1"/>
    </source>
</evidence>
<dbReference type="PATRIC" id="fig|1886670.3.peg.576"/>
<organism evidence="1 2">
    <name type="scientific">Paenibacillus nuruki</name>
    <dbReference type="NCBI Taxonomy" id="1886670"/>
    <lineage>
        <taxon>Bacteria</taxon>
        <taxon>Bacillati</taxon>
        <taxon>Bacillota</taxon>
        <taxon>Bacilli</taxon>
        <taxon>Bacillales</taxon>
        <taxon>Paenibacillaceae</taxon>
        <taxon>Paenibacillus</taxon>
    </lineage>
</organism>
<gene>
    <name evidence="1" type="ORF">PTI45_00557</name>
</gene>
<evidence type="ECO:0000313" key="2">
    <source>
        <dbReference type="Proteomes" id="UP000094578"/>
    </source>
</evidence>
<dbReference type="InterPro" id="IPR020516">
    <property type="entry name" value="Uncharacterised_YxcD"/>
</dbReference>
<protein>
    <recommendedName>
        <fullName evidence="3">DUF2653 family protein</fullName>
    </recommendedName>
</protein>
<proteinExistence type="predicted"/>
<keyword evidence="2" id="KW-1185">Reference proteome</keyword>
<comment type="caution">
    <text evidence="1">The sequence shown here is derived from an EMBL/GenBank/DDBJ whole genome shotgun (WGS) entry which is preliminary data.</text>
</comment>
<name>A0A1E3L8Z1_9BACL</name>